<keyword evidence="3" id="KW-1185">Reference proteome</keyword>
<evidence type="ECO:0000256" key="1">
    <source>
        <dbReference type="SAM" id="Phobius"/>
    </source>
</evidence>
<proteinExistence type="predicted"/>
<dbReference type="AlphaFoldDB" id="A0A379PQY0"/>
<feature type="transmembrane region" description="Helical" evidence="1">
    <location>
        <begin position="20"/>
        <end position="41"/>
    </location>
</feature>
<keyword evidence="1" id="KW-0812">Transmembrane</keyword>
<keyword evidence="1" id="KW-0472">Membrane</keyword>
<name>A0A379PQY0_9NOCA</name>
<dbReference type="EMBL" id="UGVI01000002">
    <property type="protein sequence ID" value="SUF09187.1"/>
    <property type="molecule type" value="Genomic_DNA"/>
</dbReference>
<protein>
    <submittedName>
        <fullName evidence="2">Transposase, IS4</fullName>
    </submittedName>
</protein>
<reference evidence="2 3" key="1">
    <citation type="submission" date="2018-06" db="EMBL/GenBank/DDBJ databases">
        <authorList>
            <consortium name="Pathogen Informatics"/>
            <person name="Doyle S."/>
        </authorList>
    </citation>
    <scope>NUCLEOTIDE SEQUENCE [LARGE SCALE GENOMIC DNA]</scope>
    <source>
        <strain evidence="2 3">NCTC13296</strain>
    </source>
</reference>
<evidence type="ECO:0000313" key="2">
    <source>
        <dbReference type="EMBL" id="SUF09187.1"/>
    </source>
</evidence>
<organism evidence="2 3">
    <name type="scientific">Rhodococcus gordoniae</name>
    <dbReference type="NCBI Taxonomy" id="223392"/>
    <lineage>
        <taxon>Bacteria</taxon>
        <taxon>Bacillati</taxon>
        <taxon>Actinomycetota</taxon>
        <taxon>Actinomycetes</taxon>
        <taxon>Mycobacteriales</taxon>
        <taxon>Nocardiaceae</taxon>
        <taxon>Rhodococcus</taxon>
    </lineage>
</organism>
<keyword evidence="1" id="KW-1133">Transmembrane helix</keyword>
<gene>
    <name evidence="2" type="ORF">NCTC13296_04384</name>
</gene>
<dbReference type="Proteomes" id="UP000254569">
    <property type="component" value="Unassembled WGS sequence"/>
</dbReference>
<sequence length="178" mass="19324">MPSKGAAVHADLEHSVLAHLSFRIFNANAAWLVLVVIAFNLTRAAGTVEAPELARTTTATLRRKLVNVGRTVYGTEATVADMSMTTAVVCRVFGRHPATRDGPRVASRCRSLPRWMPGIRVDRRASGLTGAMTADRWFVPTGRARTNPRGVFIGGDGRVAFAVHANNQTDSEHKSAYR</sequence>
<evidence type="ECO:0000313" key="3">
    <source>
        <dbReference type="Proteomes" id="UP000254569"/>
    </source>
</evidence>
<accession>A0A379PQY0</accession>